<protein>
    <recommendedName>
        <fullName evidence="1">Methyltransferase domain-containing protein</fullName>
    </recommendedName>
</protein>
<accession>A0A9W9CSP0</accession>
<comment type="caution">
    <text evidence="2">The sequence shown here is derived from an EMBL/GenBank/DDBJ whole genome shotgun (WGS) entry which is preliminary data.</text>
</comment>
<feature type="domain" description="Methyltransferase" evidence="1">
    <location>
        <begin position="43"/>
        <end position="150"/>
    </location>
</feature>
<dbReference type="SUPFAM" id="SSF53335">
    <property type="entry name" value="S-adenosyl-L-methionine-dependent methyltransferases"/>
    <property type="match status" value="1"/>
</dbReference>
<dbReference type="Pfam" id="PF13649">
    <property type="entry name" value="Methyltransf_25"/>
    <property type="match status" value="1"/>
</dbReference>
<dbReference type="PANTHER" id="PTHR42912:SF93">
    <property type="entry name" value="N6-ADENOSINE-METHYLTRANSFERASE TMT1A"/>
    <property type="match status" value="1"/>
</dbReference>
<organism evidence="2 3">
    <name type="scientific">Gnomoniopsis smithogilvyi</name>
    <dbReference type="NCBI Taxonomy" id="1191159"/>
    <lineage>
        <taxon>Eukaryota</taxon>
        <taxon>Fungi</taxon>
        <taxon>Dikarya</taxon>
        <taxon>Ascomycota</taxon>
        <taxon>Pezizomycotina</taxon>
        <taxon>Sordariomycetes</taxon>
        <taxon>Sordariomycetidae</taxon>
        <taxon>Diaporthales</taxon>
        <taxon>Gnomoniaceae</taxon>
        <taxon>Gnomoniopsis</taxon>
    </lineage>
</organism>
<dbReference type="InterPro" id="IPR029063">
    <property type="entry name" value="SAM-dependent_MTases_sf"/>
</dbReference>
<dbReference type="Gene3D" id="3.40.50.150">
    <property type="entry name" value="Vaccinia Virus protein VP39"/>
    <property type="match status" value="1"/>
</dbReference>
<dbReference type="GO" id="GO:0008168">
    <property type="term" value="F:methyltransferase activity"/>
    <property type="evidence" value="ECO:0007669"/>
    <property type="project" value="TreeGrafter"/>
</dbReference>
<dbReference type="EMBL" id="JAPEVB010000006">
    <property type="protein sequence ID" value="KAJ4386396.1"/>
    <property type="molecule type" value="Genomic_DNA"/>
</dbReference>
<reference evidence="2" key="1">
    <citation type="submission" date="2022-10" db="EMBL/GenBank/DDBJ databases">
        <title>Tapping the CABI collections for fungal endophytes: first genome assemblies for Collariella, Neodidymelliopsis, Ascochyta clinopodiicola, Didymella pomorum, Didymosphaeria variabile, Neocosmospora piperis and Neocucurbitaria cava.</title>
        <authorList>
            <person name="Hill R."/>
        </authorList>
    </citation>
    <scope>NUCLEOTIDE SEQUENCE</scope>
    <source>
        <strain evidence="2">IMI 355082</strain>
    </source>
</reference>
<evidence type="ECO:0000259" key="1">
    <source>
        <dbReference type="Pfam" id="PF13649"/>
    </source>
</evidence>
<evidence type="ECO:0000313" key="3">
    <source>
        <dbReference type="Proteomes" id="UP001140453"/>
    </source>
</evidence>
<name>A0A9W9CSP0_9PEZI</name>
<dbReference type="Proteomes" id="UP001140453">
    <property type="component" value="Unassembled WGS sequence"/>
</dbReference>
<dbReference type="CDD" id="cd02440">
    <property type="entry name" value="AdoMet_MTases"/>
    <property type="match status" value="1"/>
</dbReference>
<evidence type="ECO:0000313" key="2">
    <source>
        <dbReference type="EMBL" id="KAJ4386396.1"/>
    </source>
</evidence>
<dbReference type="InterPro" id="IPR041698">
    <property type="entry name" value="Methyltransf_25"/>
</dbReference>
<dbReference type="OrthoDB" id="3647at2759"/>
<sequence length="259" mass="28773">MAVDNAQYEHLAAIYDSCLQIPVRRCDTANFLAAIDPVNGRHVLDLATGTGYFARTMARLGAAHVVGVDVSEGMLQVARHLSPEGSVRYETGDVFSAMLQGLGEGKEEEEGAAEGKFDLVTGVWCLNYAANRDMMLTAWRNIARFLKPGGRFVGIVPGPFMEWLDEKEVCYGFSYERVEKVEDGWLVKKTLHAEQGPITFKAYVLNEDIYRSAAGAAGMKDVRIDKPEIVPKMEGDEDEAYWERFMSRPLFSVMTAVKA</sequence>
<keyword evidence="3" id="KW-1185">Reference proteome</keyword>
<dbReference type="PANTHER" id="PTHR42912">
    <property type="entry name" value="METHYLTRANSFERASE"/>
    <property type="match status" value="1"/>
</dbReference>
<gene>
    <name evidence="2" type="ORF">N0V93_009291</name>
</gene>
<dbReference type="AlphaFoldDB" id="A0A9W9CSP0"/>
<dbReference type="InterPro" id="IPR050508">
    <property type="entry name" value="Methyltransf_Superfamily"/>
</dbReference>
<proteinExistence type="predicted"/>